<keyword evidence="1 2" id="KW-0238">DNA-binding</keyword>
<protein>
    <submittedName>
        <fullName evidence="4">TetR/AcrR family transcriptional regulator</fullName>
    </submittedName>
</protein>
<proteinExistence type="predicted"/>
<dbReference type="InterPro" id="IPR001647">
    <property type="entry name" value="HTH_TetR"/>
</dbReference>
<evidence type="ECO:0000313" key="4">
    <source>
        <dbReference type="EMBL" id="MCW1243183.1"/>
    </source>
</evidence>
<dbReference type="Proteomes" id="UP001061999">
    <property type="component" value="Unassembled WGS sequence"/>
</dbReference>
<gene>
    <name evidence="4" type="ORF">OC610_02080</name>
</gene>
<dbReference type="SUPFAM" id="SSF46689">
    <property type="entry name" value="Homeodomain-like"/>
    <property type="match status" value="1"/>
</dbReference>
<dbReference type="EMBL" id="JAOSHO010000010">
    <property type="protein sequence ID" value="MCW1243183.1"/>
    <property type="molecule type" value="Genomic_DNA"/>
</dbReference>
<keyword evidence="5" id="KW-1185">Reference proteome</keyword>
<dbReference type="PANTHER" id="PTHR30055:SF200">
    <property type="entry name" value="HTH-TYPE TRANSCRIPTIONAL REPRESSOR BDCR"/>
    <property type="match status" value="1"/>
</dbReference>
<feature type="DNA-binding region" description="H-T-H motif" evidence="2">
    <location>
        <begin position="32"/>
        <end position="51"/>
    </location>
</feature>
<dbReference type="SUPFAM" id="SSF48498">
    <property type="entry name" value="Tetracyclin repressor-like, C-terminal domain"/>
    <property type="match status" value="1"/>
</dbReference>
<evidence type="ECO:0000259" key="3">
    <source>
        <dbReference type="PROSITE" id="PS50977"/>
    </source>
</evidence>
<dbReference type="InterPro" id="IPR009057">
    <property type="entry name" value="Homeodomain-like_sf"/>
</dbReference>
<feature type="domain" description="HTH tetR-type" evidence="3">
    <location>
        <begin position="9"/>
        <end position="69"/>
    </location>
</feature>
<dbReference type="PROSITE" id="PS50977">
    <property type="entry name" value="HTH_TETR_2"/>
    <property type="match status" value="1"/>
</dbReference>
<dbReference type="PRINTS" id="PR00455">
    <property type="entry name" value="HTHTETR"/>
</dbReference>
<evidence type="ECO:0000256" key="1">
    <source>
        <dbReference type="ARBA" id="ARBA00023125"/>
    </source>
</evidence>
<evidence type="ECO:0000313" key="5">
    <source>
        <dbReference type="Proteomes" id="UP001061999"/>
    </source>
</evidence>
<dbReference type="Gene3D" id="1.10.357.10">
    <property type="entry name" value="Tetracycline Repressor, domain 2"/>
    <property type="match status" value="1"/>
</dbReference>
<reference evidence="4" key="1">
    <citation type="submission" date="2022-07" db="EMBL/GenBank/DDBJ databases">
        <title>Pseudomonas agronomica sp. nov.: a novel bacterium with biotechnological application in the synthesis of biofertilizers from valorized agricultural residues.</title>
        <authorList>
            <person name="Robas M."/>
            <person name="Fernandez V.M."/>
            <person name="Luna L."/>
            <person name="Provanza A."/>
            <person name="Jimenez P.A."/>
        </authorList>
    </citation>
    <scope>NUCLEOTIDE SEQUENCE</scope>
    <source>
        <strain evidence="4">SAICEU22T</strain>
    </source>
</reference>
<dbReference type="RefSeq" id="WP_264426311.1">
    <property type="nucleotide sequence ID" value="NZ_JAOSHO010000010.1"/>
</dbReference>
<dbReference type="InterPro" id="IPR050109">
    <property type="entry name" value="HTH-type_TetR-like_transc_reg"/>
</dbReference>
<organism evidence="4 5">
    <name type="scientific">Pseudomonas agronomica</name>
    <dbReference type="NCBI Taxonomy" id="2979328"/>
    <lineage>
        <taxon>Bacteria</taxon>
        <taxon>Pseudomonadati</taxon>
        <taxon>Pseudomonadota</taxon>
        <taxon>Gammaproteobacteria</taxon>
        <taxon>Pseudomonadales</taxon>
        <taxon>Pseudomonadaceae</taxon>
        <taxon>Pseudomonas</taxon>
    </lineage>
</organism>
<name>A0ABT3F277_9PSED</name>
<sequence length="197" mass="21877">MRPERIPQLAPRERILDAAEELFFTEGIHRVTVDAIAAKAKSTKMTVYRHFDSKDALVLEWLRLLVEQYSEIFETLAAQRAGDPKAQLLGFAEFIAQDLSTSSYRGCPFTNSLAEIPERAHPARALIEAHKKRQFLRLVALCVEAGLAEPNQVAMELTYLMEGAQVVAQNNSVEGVGENLVAMVRKKIAGESRDPAA</sequence>
<comment type="caution">
    <text evidence="4">The sequence shown here is derived from an EMBL/GenBank/DDBJ whole genome shotgun (WGS) entry which is preliminary data.</text>
</comment>
<dbReference type="Pfam" id="PF00440">
    <property type="entry name" value="TetR_N"/>
    <property type="match status" value="1"/>
</dbReference>
<dbReference type="InterPro" id="IPR036271">
    <property type="entry name" value="Tet_transcr_reg_TetR-rel_C_sf"/>
</dbReference>
<evidence type="ECO:0000256" key="2">
    <source>
        <dbReference type="PROSITE-ProRule" id="PRU00335"/>
    </source>
</evidence>
<accession>A0ABT3F277</accession>
<dbReference type="PANTHER" id="PTHR30055">
    <property type="entry name" value="HTH-TYPE TRANSCRIPTIONAL REGULATOR RUTR"/>
    <property type="match status" value="1"/>
</dbReference>